<dbReference type="SUPFAM" id="SSF161098">
    <property type="entry name" value="MetI-like"/>
    <property type="match status" value="1"/>
</dbReference>
<dbReference type="GO" id="GO:0005886">
    <property type="term" value="C:plasma membrane"/>
    <property type="evidence" value="ECO:0007669"/>
    <property type="project" value="UniProtKB-SubCell"/>
</dbReference>
<protein>
    <submittedName>
        <fullName evidence="9">Multiple sugar transport system permease protein</fullName>
    </submittedName>
</protein>
<feature type="transmembrane region" description="Helical" evidence="7">
    <location>
        <begin position="201"/>
        <end position="218"/>
    </location>
</feature>
<feature type="transmembrane region" description="Helical" evidence="7">
    <location>
        <begin position="96"/>
        <end position="118"/>
    </location>
</feature>
<dbReference type="Gene3D" id="1.10.3720.10">
    <property type="entry name" value="MetI-like"/>
    <property type="match status" value="1"/>
</dbReference>
<evidence type="ECO:0000259" key="8">
    <source>
        <dbReference type="PROSITE" id="PS50928"/>
    </source>
</evidence>
<name>A0A6V8NLQ8_9ACTN</name>
<feature type="transmembrane region" description="Helical" evidence="7">
    <location>
        <begin position="12"/>
        <end position="30"/>
    </location>
</feature>
<proteinExistence type="inferred from homology"/>
<evidence type="ECO:0000256" key="2">
    <source>
        <dbReference type="ARBA" id="ARBA00022448"/>
    </source>
</evidence>
<evidence type="ECO:0000313" key="9">
    <source>
        <dbReference type="EMBL" id="GFP21007.1"/>
    </source>
</evidence>
<keyword evidence="6 7" id="KW-0472">Membrane</keyword>
<evidence type="ECO:0000256" key="6">
    <source>
        <dbReference type="ARBA" id="ARBA00023136"/>
    </source>
</evidence>
<evidence type="ECO:0000256" key="1">
    <source>
        <dbReference type="ARBA" id="ARBA00004651"/>
    </source>
</evidence>
<dbReference type="AlphaFoldDB" id="A0A6V8NLQ8"/>
<comment type="subcellular location">
    <subcellularLocation>
        <location evidence="1 7">Cell membrane</location>
        <topology evidence="1 7">Multi-pass membrane protein</topology>
    </subcellularLocation>
</comment>
<evidence type="ECO:0000313" key="10">
    <source>
        <dbReference type="Proteomes" id="UP000580051"/>
    </source>
</evidence>
<keyword evidence="3" id="KW-1003">Cell membrane</keyword>
<keyword evidence="9" id="KW-0762">Sugar transport</keyword>
<evidence type="ECO:0000256" key="3">
    <source>
        <dbReference type="ARBA" id="ARBA00022475"/>
    </source>
</evidence>
<reference evidence="9 10" key="1">
    <citation type="journal article" date="2020" name="Front. Microbiol.">
        <title>Single-cell genomics of novel Actinobacteria with the Wood-Ljungdahl pathway discovered in a serpentinizing system.</title>
        <authorList>
            <person name="Merino N."/>
            <person name="Kawai M."/>
            <person name="Boyd E.S."/>
            <person name="Colman D.R."/>
            <person name="McGlynn S.E."/>
            <person name="Nealson K.H."/>
            <person name="Kurokawa K."/>
            <person name="Hongoh Y."/>
        </authorList>
    </citation>
    <scope>NUCLEOTIDE SEQUENCE [LARGE SCALE GENOMIC DNA]</scope>
    <source>
        <strain evidence="9 10">S06</strain>
    </source>
</reference>
<dbReference type="EMBL" id="BLRV01000013">
    <property type="protein sequence ID" value="GFP21007.1"/>
    <property type="molecule type" value="Genomic_DNA"/>
</dbReference>
<dbReference type="InterPro" id="IPR000515">
    <property type="entry name" value="MetI-like"/>
</dbReference>
<dbReference type="PANTHER" id="PTHR43005">
    <property type="entry name" value="BLR7065 PROTEIN"/>
    <property type="match status" value="1"/>
</dbReference>
<dbReference type="Pfam" id="PF00528">
    <property type="entry name" value="BPD_transp_1"/>
    <property type="match status" value="1"/>
</dbReference>
<dbReference type="InterPro" id="IPR035906">
    <property type="entry name" value="MetI-like_sf"/>
</dbReference>
<feature type="transmembrane region" description="Helical" evidence="7">
    <location>
        <begin position="139"/>
        <end position="166"/>
    </location>
</feature>
<evidence type="ECO:0000256" key="7">
    <source>
        <dbReference type="RuleBase" id="RU363032"/>
    </source>
</evidence>
<dbReference type="CDD" id="cd06261">
    <property type="entry name" value="TM_PBP2"/>
    <property type="match status" value="1"/>
</dbReference>
<dbReference type="GO" id="GO:0055085">
    <property type="term" value="P:transmembrane transport"/>
    <property type="evidence" value="ECO:0007669"/>
    <property type="project" value="InterPro"/>
</dbReference>
<comment type="similarity">
    <text evidence="7">Belongs to the binding-protein-dependent transport system permease family.</text>
</comment>
<dbReference type="PANTHER" id="PTHR43005:SF1">
    <property type="entry name" value="SPERMIDINE_PUTRESCINE TRANSPORT SYSTEM PERMEASE PROTEIN"/>
    <property type="match status" value="1"/>
</dbReference>
<feature type="transmembrane region" description="Helical" evidence="7">
    <location>
        <begin position="42"/>
        <end position="62"/>
    </location>
</feature>
<dbReference type="Proteomes" id="UP000580051">
    <property type="component" value="Unassembled WGS sequence"/>
</dbReference>
<feature type="domain" description="ABC transmembrane type-1" evidence="8">
    <location>
        <begin position="5"/>
        <end position="217"/>
    </location>
</feature>
<evidence type="ECO:0000256" key="4">
    <source>
        <dbReference type="ARBA" id="ARBA00022692"/>
    </source>
</evidence>
<evidence type="ECO:0000256" key="5">
    <source>
        <dbReference type="ARBA" id="ARBA00022989"/>
    </source>
</evidence>
<keyword evidence="4 7" id="KW-0812">Transmembrane</keyword>
<accession>A0A6V8NLQ8</accession>
<organism evidence="9 10">
    <name type="scientific">Candidatus Hakubella thermalkaliphila</name>
    <dbReference type="NCBI Taxonomy" id="2754717"/>
    <lineage>
        <taxon>Bacteria</taxon>
        <taxon>Bacillati</taxon>
        <taxon>Actinomycetota</taxon>
        <taxon>Actinomycetota incertae sedis</taxon>
        <taxon>Candidatus Hakubellales</taxon>
        <taxon>Candidatus Hakubellaceae</taxon>
        <taxon>Candidatus Hakubella</taxon>
    </lineage>
</organism>
<dbReference type="PROSITE" id="PS50928">
    <property type="entry name" value="ABC_TM1"/>
    <property type="match status" value="1"/>
</dbReference>
<keyword evidence="5 7" id="KW-1133">Transmembrane helix</keyword>
<gene>
    <name evidence="9" type="ORF">HKBW3S06_00233</name>
</gene>
<keyword evidence="2 7" id="KW-0813">Transport</keyword>
<sequence length="227" mass="25621">MIQPLMQHFWDIDKAGVAVMGLALTFALVLNETFKGRAILRTLVILPWAIPPVVNGFMWKWILDGQFGALNGILYQLGIIAEYQSWLKDPFTALNFASLTFIWRFTPFVTLILLGALQSIPGELYEAAKVDGAGALMRFLYITFPLIKPIFWIGLILVGIFSFTVFDEIYALTGLDSSTKTLMMYAYETIFEKGRFGLGSALAYFIAIILFLLTSLYVRSIRRGPEY</sequence>
<comment type="caution">
    <text evidence="9">The sequence shown here is derived from an EMBL/GenBank/DDBJ whole genome shotgun (WGS) entry which is preliminary data.</text>
</comment>